<dbReference type="AlphaFoldDB" id="A0A6J1A7S8"/>
<name>A0A6J1A7S8_9ROSI</name>
<gene>
    <name evidence="3" type="primary">LOC110415429</name>
</gene>
<proteinExistence type="predicted"/>
<dbReference type="RefSeq" id="XP_021282764.1">
    <property type="nucleotide sequence ID" value="XM_021427089.1"/>
</dbReference>
<evidence type="ECO:0000313" key="2">
    <source>
        <dbReference type="Proteomes" id="UP000504621"/>
    </source>
</evidence>
<keyword evidence="2" id="KW-1185">Reference proteome</keyword>
<evidence type="ECO:0000256" key="1">
    <source>
        <dbReference type="SAM" id="Coils"/>
    </source>
</evidence>
<sequence>MAKRKASEVKVPRNSMKLECSFHEIIFVLLPCKKELEDIVKRLEQKTVKKRAKRIRMRKLEKKSKAELKRIEKKCNQLRKVKRQLVEESAWAQACIDIMHGIVSAEDEGDATMVDLLTRSLGELMMPQQNQENQHPID</sequence>
<evidence type="ECO:0000313" key="3">
    <source>
        <dbReference type="RefSeq" id="XP_021282764.1"/>
    </source>
</evidence>
<dbReference type="GeneID" id="110415429"/>
<dbReference type="Proteomes" id="UP000504621">
    <property type="component" value="Unplaced"/>
</dbReference>
<reference evidence="3" key="1">
    <citation type="submission" date="2025-08" db="UniProtKB">
        <authorList>
            <consortium name="RefSeq"/>
        </authorList>
    </citation>
    <scope>IDENTIFICATION</scope>
    <source>
        <tissue evidence="3">Leaf</tissue>
    </source>
</reference>
<dbReference type="OrthoDB" id="10328064at2759"/>
<keyword evidence="1" id="KW-0175">Coiled coil</keyword>
<feature type="coiled-coil region" evidence="1">
    <location>
        <begin position="33"/>
        <end position="88"/>
    </location>
</feature>
<accession>A0A6J1A7S8</accession>
<organism evidence="2 3">
    <name type="scientific">Herrania umbratica</name>
    <dbReference type="NCBI Taxonomy" id="108875"/>
    <lineage>
        <taxon>Eukaryota</taxon>
        <taxon>Viridiplantae</taxon>
        <taxon>Streptophyta</taxon>
        <taxon>Embryophyta</taxon>
        <taxon>Tracheophyta</taxon>
        <taxon>Spermatophyta</taxon>
        <taxon>Magnoliopsida</taxon>
        <taxon>eudicotyledons</taxon>
        <taxon>Gunneridae</taxon>
        <taxon>Pentapetalae</taxon>
        <taxon>rosids</taxon>
        <taxon>malvids</taxon>
        <taxon>Malvales</taxon>
        <taxon>Malvaceae</taxon>
        <taxon>Byttnerioideae</taxon>
        <taxon>Herrania</taxon>
    </lineage>
</organism>
<protein>
    <submittedName>
        <fullName evidence="3">Uncharacterized protein LOC110415429 isoform X1</fullName>
    </submittedName>
</protein>